<accession>A0A383R6L0</accession>
<proteinExistence type="predicted"/>
<name>A0A383R6L0_PAEAL</name>
<dbReference type="EMBL" id="LS992241">
    <property type="protein sequence ID" value="SYX82164.1"/>
    <property type="molecule type" value="Genomic_DNA"/>
</dbReference>
<evidence type="ECO:0000313" key="2">
    <source>
        <dbReference type="Proteomes" id="UP000304148"/>
    </source>
</evidence>
<protein>
    <recommendedName>
        <fullName evidence="3">RCK N-terminal domain-containing protein</fullName>
    </recommendedName>
</protein>
<organism evidence="1 2">
    <name type="scientific">Paenibacillus alvei</name>
    <name type="common">Bacillus alvei</name>
    <dbReference type="NCBI Taxonomy" id="44250"/>
    <lineage>
        <taxon>Bacteria</taxon>
        <taxon>Bacillati</taxon>
        <taxon>Bacillota</taxon>
        <taxon>Bacilli</taxon>
        <taxon>Bacillales</taxon>
        <taxon>Paenibacillaceae</taxon>
        <taxon>Paenibacillus</taxon>
    </lineage>
</organism>
<dbReference type="RefSeq" id="WP_138184607.1">
    <property type="nucleotide sequence ID" value="NZ_LS992241.1"/>
</dbReference>
<dbReference type="Proteomes" id="UP000304148">
    <property type="component" value="Chromosome"/>
</dbReference>
<evidence type="ECO:0008006" key="3">
    <source>
        <dbReference type="Google" id="ProtNLM"/>
    </source>
</evidence>
<gene>
    <name evidence="1" type="ORF">PBLR_10584</name>
</gene>
<reference evidence="2" key="1">
    <citation type="submission" date="2018-08" db="EMBL/GenBank/DDBJ databases">
        <authorList>
            <person name="Chevrot R."/>
        </authorList>
    </citation>
    <scope>NUCLEOTIDE SEQUENCE [LARGE SCALE GENOMIC DNA]</scope>
</reference>
<evidence type="ECO:0000313" key="1">
    <source>
        <dbReference type="EMBL" id="SYX82164.1"/>
    </source>
</evidence>
<sequence length="135" mass="15163">MYDADRVITVFAGCETGIEFIRQLKGAGYSVAGIAHNGRLAKRLEGVGIHSVCRINTTEPKAWAVPHVPIGRIYVFEQSFALSCRLLQICRQWTTDPITIVTKRHHPQSIYRLLGANYVIYTQSDQVSFLLSDII</sequence>
<dbReference type="AlphaFoldDB" id="A0A383R6L0"/>